<dbReference type="RefSeq" id="WP_145282809.1">
    <property type="nucleotide sequence ID" value="NZ_CP036291.1"/>
</dbReference>
<dbReference type="PANTHER" id="PTHR11373">
    <property type="entry name" value="DEOXYNUCLEOSIDE TRIPHOSPHATE TRIPHOSPHOHYDROLASE"/>
    <property type="match status" value="1"/>
</dbReference>
<dbReference type="EMBL" id="CP036291">
    <property type="protein sequence ID" value="QDU88176.1"/>
    <property type="molecule type" value="Genomic_DNA"/>
</dbReference>
<dbReference type="PANTHER" id="PTHR11373:SF4">
    <property type="entry name" value="DEOXYNUCLEOSIDE TRIPHOSPHATE TRIPHOSPHOHYDROLASE SAMHD1"/>
    <property type="match status" value="1"/>
</dbReference>
<evidence type="ECO:0000313" key="2">
    <source>
        <dbReference type="EMBL" id="QDU88176.1"/>
    </source>
</evidence>
<dbReference type="OrthoDB" id="9803619at2"/>
<dbReference type="CDD" id="cd00077">
    <property type="entry name" value="HDc"/>
    <property type="match status" value="1"/>
</dbReference>
<name>A0A518D9S2_9BACT</name>
<dbReference type="SMART" id="SM00471">
    <property type="entry name" value="HDc"/>
    <property type="match status" value="1"/>
</dbReference>
<dbReference type="Pfam" id="PF01966">
    <property type="entry name" value="HD"/>
    <property type="match status" value="1"/>
</dbReference>
<dbReference type="GO" id="GO:0006203">
    <property type="term" value="P:dGTP catabolic process"/>
    <property type="evidence" value="ECO:0007669"/>
    <property type="project" value="TreeGrafter"/>
</dbReference>
<feature type="domain" description="HD/PDEase" evidence="1">
    <location>
        <begin position="59"/>
        <end position="219"/>
    </location>
</feature>
<proteinExistence type="predicted"/>
<dbReference type="InterPro" id="IPR050135">
    <property type="entry name" value="dGTPase-like"/>
</dbReference>
<dbReference type="Proteomes" id="UP000317429">
    <property type="component" value="Chromosome"/>
</dbReference>
<gene>
    <name evidence="2" type="ORF">Pla175_15470</name>
</gene>
<evidence type="ECO:0000259" key="1">
    <source>
        <dbReference type="SMART" id="SM00471"/>
    </source>
</evidence>
<sequence>MKDFARESLCHDPVHGYIPFVSVVPAGETSERDLLDHPWLQRLRQIHQLQTAWWVYPSAEHTRFQHVVGAMHMASRTVEALYPSLSEACQGDVPSRGYVECLARCAALLHDVGHGPFGHFFDAHYLKPHFGLNHETLGAHIIVHELGDLLRGVRECPTSRIADGEAIDPHQIATLIMRPKEHDGREHPRWLVLLRSLFCGLYTVDNMDFVLRDAYMSGYSVRSFDADRLLRYSFFSEKGLTIHKKGVNALVKFMQTKSELFRAVYFHRTVRAIDKTLEGLFRDSRELLFPGNPLQHLAAYRGFTEWSLLVDVARWSASDDPRTRELGVRWDRLLARQVEWIAVEDRNQTITEGESERMSIFSDAAMVEQKIRSELPAEMRGLDMQIDLPRHIYRPDALAATAGQNYLYNPSTNRVYPLTDDQVFAQLPIAHRACRVYLHKDHTPAEARAVGAALDAIVGSRGEDDLTNM</sequence>
<dbReference type="SUPFAM" id="SSF109604">
    <property type="entry name" value="HD-domain/PDEase-like"/>
    <property type="match status" value="1"/>
</dbReference>
<dbReference type="InterPro" id="IPR003607">
    <property type="entry name" value="HD/PDEase_dom"/>
</dbReference>
<dbReference type="Gene3D" id="1.10.3210.10">
    <property type="entry name" value="Hypothetical protein af1432"/>
    <property type="match status" value="1"/>
</dbReference>
<protein>
    <submittedName>
        <fullName evidence="2">HD domain protein</fullName>
    </submittedName>
</protein>
<accession>A0A518D9S2</accession>
<dbReference type="InterPro" id="IPR006674">
    <property type="entry name" value="HD_domain"/>
</dbReference>
<organism evidence="2 3">
    <name type="scientific">Pirellulimonas nuda</name>
    <dbReference type="NCBI Taxonomy" id="2528009"/>
    <lineage>
        <taxon>Bacteria</taxon>
        <taxon>Pseudomonadati</taxon>
        <taxon>Planctomycetota</taxon>
        <taxon>Planctomycetia</taxon>
        <taxon>Pirellulales</taxon>
        <taxon>Lacipirellulaceae</taxon>
        <taxon>Pirellulimonas</taxon>
    </lineage>
</organism>
<dbReference type="KEGG" id="pnd:Pla175_15470"/>
<reference evidence="2 3" key="1">
    <citation type="submission" date="2019-02" db="EMBL/GenBank/DDBJ databases">
        <title>Deep-cultivation of Planctomycetes and their phenomic and genomic characterization uncovers novel biology.</title>
        <authorList>
            <person name="Wiegand S."/>
            <person name="Jogler M."/>
            <person name="Boedeker C."/>
            <person name="Pinto D."/>
            <person name="Vollmers J."/>
            <person name="Rivas-Marin E."/>
            <person name="Kohn T."/>
            <person name="Peeters S.H."/>
            <person name="Heuer A."/>
            <person name="Rast P."/>
            <person name="Oberbeckmann S."/>
            <person name="Bunk B."/>
            <person name="Jeske O."/>
            <person name="Meyerdierks A."/>
            <person name="Storesund J.E."/>
            <person name="Kallscheuer N."/>
            <person name="Luecker S."/>
            <person name="Lage O.M."/>
            <person name="Pohl T."/>
            <person name="Merkel B.J."/>
            <person name="Hornburger P."/>
            <person name="Mueller R.-W."/>
            <person name="Bruemmer F."/>
            <person name="Labrenz M."/>
            <person name="Spormann A.M."/>
            <person name="Op den Camp H."/>
            <person name="Overmann J."/>
            <person name="Amann R."/>
            <person name="Jetten M.S.M."/>
            <person name="Mascher T."/>
            <person name="Medema M.H."/>
            <person name="Devos D.P."/>
            <person name="Kaster A.-K."/>
            <person name="Ovreas L."/>
            <person name="Rohde M."/>
            <person name="Galperin M.Y."/>
            <person name="Jogler C."/>
        </authorList>
    </citation>
    <scope>NUCLEOTIDE SEQUENCE [LARGE SCALE GENOMIC DNA]</scope>
    <source>
        <strain evidence="2 3">Pla175</strain>
    </source>
</reference>
<dbReference type="AlphaFoldDB" id="A0A518D9S2"/>
<dbReference type="GO" id="GO:0008832">
    <property type="term" value="F:dGTPase activity"/>
    <property type="evidence" value="ECO:0007669"/>
    <property type="project" value="TreeGrafter"/>
</dbReference>
<keyword evidence="3" id="KW-1185">Reference proteome</keyword>
<evidence type="ECO:0000313" key="3">
    <source>
        <dbReference type="Proteomes" id="UP000317429"/>
    </source>
</evidence>